<reference evidence="6" key="1">
    <citation type="submission" date="2016-10" db="EMBL/GenBank/DDBJ databases">
        <authorList>
            <person name="Varghese N."/>
            <person name="Submissions S."/>
        </authorList>
    </citation>
    <scope>NUCLEOTIDE SEQUENCE [LARGE SCALE GENOMIC DNA]</scope>
    <source>
        <strain evidence="6">DSM 45237</strain>
    </source>
</reference>
<keyword evidence="6" id="KW-1185">Reference proteome</keyword>
<proteinExistence type="predicted"/>
<dbReference type="GO" id="GO:0008270">
    <property type="term" value="F:zinc ion binding"/>
    <property type="evidence" value="ECO:0007669"/>
    <property type="project" value="UniProtKB-KW"/>
</dbReference>
<keyword evidence="1" id="KW-0805">Transcription regulation</keyword>
<dbReference type="Proteomes" id="UP000181980">
    <property type="component" value="Unassembled WGS sequence"/>
</dbReference>
<accession>A0A1H5PMA0</accession>
<organism evidence="5 6">
    <name type="scientific">Jiangella alba</name>
    <dbReference type="NCBI Taxonomy" id="561176"/>
    <lineage>
        <taxon>Bacteria</taxon>
        <taxon>Bacillati</taxon>
        <taxon>Actinomycetota</taxon>
        <taxon>Actinomycetes</taxon>
        <taxon>Jiangellales</taxon>
        <taxon>Jiangellaceae</taxon>
        <taxon>Jiangella</taxon>
    </lineage>
</organism>
<sequence length="276" mass="27308">MTTAGAHPPTHVLADLAEGVLDDAQAREVQAHVDDCPTCQATLDELAQVSVALRALPAELPVPEFVAARISHALAAERASGGTASAASADSGAADGGTVAWFRRRLPQGLAAAASVAVLGLAGYVAVGGGGGGGDDSDGAGQPAAADAQAGDNTEDAPGYSMSAPSGAAPRQGTQSTPLDTSSAAVEAAPEALERTRLITAVTEVVQGDADPAGPDTCGEELADELGLPLVGATNVGSGVLVVLDDTATYDGWLITTCASTTNETMQPQVEVPKSE</sequence>
<keyword evidence="5" id="KW-0862">Zinc</keyword>
<feature type="compositionally biased region" description="Polar residues" evidence="3">
    <location>
        <begin position="172"/>
        <end position="184"/>
    </location>
</feature>
<evidence type="ECO:0000256" key="3">
    <source>
        <dbReference type="SAM" id="MobiDB-lite"/>
    </source>
</evidence>
<dbReference type="Pfam" id="PF13490">
    <property type="entry name" value="zf-HC2"/>
    <property type="match status" value="1"/>
</dbReference>
<dbReference type="Gene3D" id="1.10.10.1320">
    <property type="entry name" value="Anti-sigma factor, zinc-finger domain"/>
    <property type="match status" value="1"/>
</dbReference>
<evidence type="ECO:0000259" key="4">
    <source>
        <dbReference type="Pfam" id="PF13490"/>
    </source>
</evidence>
<feature type="domain" description="Putative zinc-finger" evidence="4">
    <location>
        <begin position="13"/>
        <end position="40"/>
    </location>
</feature>
<gene>
    <name evidence="5" type="ORF">SAMN04488561_4792</name>
</gene>
<evidence type="ECO:0000256" key="1">
    <source>
        <dbReference type="ARBA" id="ARBA00023015"/>
    </source>
</evidence>
<keyword evidence="2" id="KW-0804">Transcription</keyword>
<protein>
    <submittedName>
        <fullName evidence="5">Putative zinc-finger</fullName>
    </submittedName>
</protein>
<dbReference type="OrthoDB" id="5185837at2"/>
<feature type="region of interest" description="Disordered" evidence="3">
    <location>
        <begin position="133"/>
        <end position="190"/>
    </location>
</feature>
<name>A0A1H5PMA0_9ACTN</name>
<feature type="compositionally biased region" description="Low complexity" evidence="3">
    <location>
        <begin position="139"/>
        <end position="151"/>
    </location>
</feature>
<evidence type="ECO:0000313" key="6">
    <source>
        <dbReference type="Proteomes" id="UP000181980"/>
    </source>
</evidence>
<dbReference type="RefSeq" id="WP_069109336.1">
    <property type="nucleotide sequence ID" value="NZ_FNUC01000004.1"/>
</dbReference>
<dbReference type="InterPro" id="IPR027383">
    <property type="entry name" value="Znf_put"/>
</dbReference>
<evidence type="ECO:0000313" key="5">
    <source>
        <dbReference type="EMBL" id="SEF14950.1"/>
    </source>
</evidence>
<dbReference type="STRING" id="561176.SAMN04488561_4792"/>
<evidence type="ECO:0000256" key="2">
    <source>
        <dbReference type="ARBA" id="ARBA00023163"/>
    </source>
</evidence>
<keyword evidence="5" id="KW-0479">Metal-binding</keyword>
<dbReference type="InterPro" id="IPR041916">
    <property type="entry name" value="Anti_sigma_zinc_sf"/>
</dbReference>
<keyword evidence="5" id="KW-0863">Zinc-finger</keyword>
<dbReference type="EMBL" id="FNUC01000004">
    <property type="protein sequence ID" value="SEF14950.1"/>
    <property type="molecule type" value="Genomic_DNA"/>
</dbReference>
<dbReference type="AlphaFoldDB" id="A0A1H5PMA0"/>